<organism evidence="3 4">
    <name type="scientific">Vanrija albida</name>
    <dbReference type="NCBI Taxonomy" id="181172"/>
    <lineage>
        <taxon>Eukaryota</taxon>
        <taxon>Fungi</taxon>
        <taxon>Dikarya</taxon>
        <taxon>Basidiomycota</taxon>
        <taxon>Agaricomycotina</taxon>
        <taxon>Tremellomycetes</taxon>
        <taxon>Trichosporonales</taxon>
        <taxon>Trichosporonaceae</taxon>
        <taxon>Vanrija</taxon>
    </lineage>
</organism>
<protein>
    <recommendedName>
        <fullName evidence="2">Formin GTPase-binding domain-containing protein</fullName>
    </recommendedName>
</protein>
<accession>A0ABR3PXN2</accession>
<evidence type="ECO:0000313" key="3">
    <source>
        <dbReference type="EMBL" id="KAL1407198.1"/>
    </source>
</evidence>
<evidence type="ECO:0000256" key="1">
    <source>
        <dbReference type="SAM" id="MobiDB-lite"/>
    </source>
</evidence>
<dbReference type="Gene3D" id="1.25.10.10">
    <property type="entry name" value="Leucine-rich Repeat Variant"/>
    <property type="match status" value="1"/>
</dbReference>
<feature type="compositionally biased region" description="Polar residues" evidence="1">
    <location>
        <begin position="143"/>
        <end position="156"/>
    </location>
</feature>
<keyword evidence="4" id="KW-1185">Reference proteome</keyword>
<dbReference type="Proteomes" id="UP001565368">
    <property type="component" value="Unassembled WGS sequence"/>
</dbReference>
<dbReference type="SUPFAM" id="SSF48371">
    <property type="entry name" value="ARM repeat"/>
    <property type="match status" value="1"/>
</dbReference>
<evidence type="ECO:0000259" key="2">
    <source>
        <dbReference type="SMART" id="SM01140"/>
    </source>
</evidence>
<dbReference type="InterPro" id="IPR010473">
    <property type="entry name" value="GTPase-bd"/>
</dbReference>
<sequence length="576" mass="63838">MSTQQQPSPYTLMPPPALPAASSMSSASSSRPSLSLSDASVDSVSHPGQRADERIKTPLQDITAPNREDVDAQFDSLLDMLEVPSTVRIKFGTVAKDVKQSILDSSSQSNPAILASLGLPVPQTPEKKAKKKASTPFLRKAKSSTSLVPDSPQGTRRSGAPPKTLNVNGDEFVIVASPKIAAPSPSRHPPRGYSIDIGRPGGRPATSRPNSLFAPPSPSPKLQATEGPDAMVHWLSSHKGTDLDMDVNRAKKLRMLLRHETTGWVATFLEAGGYKLILDRLQDLLDIQWREEQHDDQMLYELLRCVKALTTSDVGKAAVRAAHPRPFPALSSLLFSEKKPGDIPCRQIMVELFIFHFELFPSRTAEAPGSSAVRFETSPADVDVTEFVRQLLMPTKENKAADYHEFVTVAHRPRIFKAWVQELSDICRDYFWIMCHGNNTLWNLDQVDDKIVERPVAPGGATGGVEFEAMGYVTMHFRLLNEVSSHLAHEDAGDAQKFHTDLIASGLDRILVTMRKASTTYYPTLHLEMARYVDHLKRACPGDKMPYLINKMVGSPPEEFRKHRSAAEWLPRSQWK</sequence>
<feature type="region of interest" description="Disordered" evidence="1">
    <location>
        <begin position="101"/>
        <end position="167"/>
    </location>
</feature>
<dbReference type="RefSeq" id="XP_069207142.1">
    <property type="nucleotide sequence ID" value="XM_069355071.1"/>
</dbReference>
<dbReference type="GeneID" id="95987657"/>
<gene>
    <name evidence="3" type="ORF">Q8F55_006614</name>
</gene>
<dbReference type="EMBL" id="JBBXJM010000005">
    <property type="protein sequence ID" value="KAL1407198.1"/>
    <property type="molecule type" value="Genomic_DNA"/>
</dbReference>
<dbReference type="Pfam" id="PF06371">
    <property type="entry name" value="Drf_GBD"/>
    <property type="match status" value="1"/>
</dbReference>
<reference evidence="3 4" key="1">
    <citation type="submission" date="2023-08" db="EMBL/GenBank/DDBJ databases">
        <title>Annotated Genome Sequence of Vanrija albida AlHP1.</title>
        <authorList>
            <person name="Herzog R."/>
        </authorList>
    </citation>
    <scope>NUCLEOTIDE SEQUENCE [LARGE SCALE GENOMIC DNA]</scope>
    <source>
        <strain evidence="3 4">AlHP1</strain>
    </source>
</reference>
<feature type="compositionally biased region" description="Polar residues" evidence="1">
    <location>
        <begin position="102"/>
        <end position="111"/>
    </location>
</feature>
<dbReference type="SMART" id="SM01140">
    <property type="entry name" value="Drf_GBD"/>
    <property type="match status" value="1"/>
</dbReference>
<evidence type="ECO:0000313" key="4">
    <source>
        <dbReference type="Proteomes" id="UP001565368"/>
    </source>
</evidence>
<dbReference type="InterPro" id="IPR011989">
    <property type="entry name" value="ARM-like"/>
</dbReference>
<comment type="caution">
    <text evidence="3">The sequence shown here is derived from an EMBL/GenBank/DDBJ whole genome shotgun (WGS) entry which is preliminary data.</text>
</comment>
<feature type="domain" description="Formin GTPase-binding" evidence="2">
    <location>
        <begin position="62"/>
        <end position="356"/>
    </location>
</feature>
<proteinExistence type="predicted"/>
<feature type="region of interest" description="Disordered" evidence="1">
    <location>
        <begin position="181"/>
        <end position="225"/>
    </location>
</feature>
<feature type="region of interest" description="Disordered" evidence="1">
    <location>
        <begin position="1"/>
        <end position="67"/>
    </location>
</feature>
<dbReference type="InterPro" id="IPR016024">
    <property type="entry name" value="ARM-type_fold"/>
</dbReference>
<feature type="compositionally biased region" description="Low complexity" evidence="1">
    <location>
        <begin position="19"/>
        <end position="45"/>
    </location>
</feature>
<name>A0ABR3PXN2_9TREE</name>